<name>A0A9N8QRB4_9FLAO</name>
<dbReference type="Proteomes" id="UP000662618">
    <property type="component" value="Unassembled WGS sequence"/>
</dbReference>
<proteinExistence type="predicted"/>
<organism evidence="1 2">
    <name type="scientific">Chryseobacterium aquaeductus</name>
    <dbReference type="NCBI Taxonomy" id="2675056"/>
    <lineage>
        <taxon>Bacteria</taxon>
        <taxon>Pseudomonadati</taxon>
        <taxon>Bacteroidota</taxon>
        <taxon>Flavobacteriia</taxon>
        <taxon>Flavobacteriales</taxon>
        <taxon>Weeksellaceae</taxon>
        <taxon>Chryseobacterium group</taxon>
        <taxon>Chryseobacterium</taxon>
    </lineage>
</organism>
<protein>
    <submittedName>
        <fullName evidence="1">Uncharacterized protein</fullName>
    </submittedName>
</protein>
<dbReference type="EMBL" id="CAJIMS010000001">
    <property type="protein sequence ID" value="CAD7799303.1"/>
    <property type="molecule type" value="Genomic_DNA"/>
</dbReference>
<comment type="caution">
    <text evidence="1">The sequence shown here is derived from an EMBL/GenBank/DDBJ whole genome shotgun (WGS) entry which is preliminary data.</text>
</comment>
<dbReference type="RefSeq" id="WP_162086994.1">
    <property type="nucleotide sequence ID" value="NZ_CAJIMS010000001.1"/>
</dbReference>
<keyword evidence="2" id="KW-1185">Reference proteome</keyword>
<gene>
    <name evidence="1" type="ORF">CHRY9390_00467</name>
</gene>
<reference evidence="1" key="1">
    <citation type="submission" date="2020-12" db="EMBL/GenBank/DDBJ databases">
        <authorList>
            <person name="Rodrigo-Torres L."/>
            <person name="Arahal R. D."/>
            <person name="Lucena T."/>
        </authorList>
    </citation>
    <scope>NUCLEOTIDE SEQUENCE</scope>
    <source>
        <strain evidence="1">CECT 9390</strain>
    </source>
</reference>
<accession>A0A9N8QRB4</accession>
<dbReference type="AlphaFoldDB" id="A0A9N8QRB4"/>
<sequence>MKIKLFFAFAILSLILYFIKFPVIFDESKYAANSTFDHLKKNDVFTLGKRLKVTTYNEYKLIYIINDRNDVSDDFRYGKVFTTSDPALIEKFLTIKFTYTGSDIATAQNQILLYKNNKCIFRSSIVADDESEGLQSFDFGWVQSAKKKNGISNVLRTFDNNYSPIVFLK</sequence>
<evidence type="ECO:0000313" key="1">
    <source>
        <dbReference type="EMBL" id="CAD7799303.1"/>
    </source>
</evidence>
<evidence type="ECO:0000313" key="2">
    <source>
        <dbReference type="Proteomes" id="UP000662618"/>
    </source>
</evidence>